<dbReference type="PANTHER" id="PTHR43394">
    <property type="entry name" value="ATP-DEPENDENT PERMEASE MDL1, MITOCHONDRIAL"/>
    <property type="match status" value="1"/>
</dbReference>
<dbReference type="InterPro" id="IPR017871">
    <property type="entry name" value="ABC_transporter-like_CS"/>
</dbReference>
<dbReference type="Proteomes" id="UP000038011">
    <property type="component" value="Unassembled WGS sequence"/>
</dbReference>
<keyword evidence="3 9" id="KW-0812">Transmembrane</keyword>
<evidence type="ECO:0000256" key="2">
    <source>
        <dbReference type="ARBA" id="ARBA00005417"/>
    </source>
</evidence>
<keyword evidence="13" id="KW-1185">Reference proteome</keyword>
<dbReference type="CDD" id="cd18552">
    <property type="entry name" value="ABC_6TM_MsbA_like"/>
    <property type="match status" value="1"/>
</dbReference>
<dbReference type="SMART" id="SM00382">
    <property type="entry name" value="AAA"/>
    <property type="match status" value="1"/>
</dbReference>
<dbReference type="GO" id="GO:0015421">
    <property type="term" value="F:ABC-type oligopeptide transporter activity"/>
    <property type="evidence" value="ECO:0007669"/>
    <property type="project" value="TreeGrafter"/>
</dbReference>
<comment type="similarity">
    <text evidence="2">Belongs to the ABC transporter superfamily.</text>
</comment>
<evidence type="ECO:0000313" key="12">
    <source>
        <dbReference type="EMBL" id="KPB02078.1"/>
    </source>
</evidence>
<dbReference type="InterPro" id="IPR003439">
    <property type="entry name" value="ABC_transporter-like_ATP-bd"/>
</dbReference>
<feature type="domain" description="ABC transmembrane type-1" evidence="11">
    <location>
        <begin position="37"/>
        <end position="313"/>
    </location>
</feature>
<proteinExistence type="inferred from homology"/>
<dbReference type="EMBL" id="JXMU01000005">
    <property type="protein sequence ID" value="KPB02078.1"/>
    <property type="molecule type" value="Genomic_DNA"/>
</dbReference>
<keyword evidence="7 9" id="KW-0472">Membrane</keyword>
<feature type="transmembrane region" description="Helical" evidence="9">
    <location>
        <begin position="147"/>
        <end position="170"/>
    </location>
</feature>
<evidence type="ECO:0000256" key="3">
    <source>
        <dbReference type="ARBA" id="ARBA00022692"/>
    </source>
</evidence>
<dbReference type="Pfam" id="PF00664">
    <property type="entry name" value="ABC_membrane"/>
    <property type="match status" value="1"/>
</dbReference>
<dbReference type="RefSeq" id="WP_053998204.1">
    <property type="nucleotide sequence ID" value="NZ_JXMU01000005.1"/>
</dbReference>
<sequence>MTKVTSANKQAIDGGDLLSVLKRIYDENGRQYFKAYAFVVLCLLVISATTAFSAWIMRDVIDEIFYNQRKDLIALISFAIMGAFTLRALAMYFQATTMKRIGNDLVARYQKRVFSKLMSTGVDFFTDNRSGRLAAMISANIEGIREVLSLTITSLARDFVTLVGLVIVMFLQDATLSLVTFIIGPLLIFGVAYISKRIRSVTRETVHLNARVIGTMQEAMQGITVIKAFTMEEQLSKKIENTIEHAKNRNNKLAVISERVTPITEIIAGFAVAGAIAYGGYRAINDAQPPGAMFAFITALLFAYDPAKRLARLKVNLEKAVVNARMIYEILDMEDKQRDASVAVELAVDGGEIEFDNVDFDYGDGSYVLRGLSFKAESRKTTALVGPSGSGKSTVISLIQRFYDPASGNILIDGQNIGGVTKSSLRQQIAFVSQQAYLFEGSIMDNIRYGRPDATDAEIIQAAELANAHQFILQQADGYDTPVGENGVTLSGGQRQRVSIARAIVRNAPILLLDEATSALDNESERLVQEALEKVMKGRTTIVVAHRLSTIINADKIIVINDGQVVETGTHESLSKKRGGMYARLNQLGKGGKAALDIE</sequence>
<dbReference type="Pfam" id="PF00005">
    <property type="entry name" value="ABC_tran"/>
    <property type="match status" value="1"/>
</dbReference>
<comment type="subcellular location">
    <subcellularLocation>
        <location evidence="1">Cell membrane</location>
        <topology evidence="1">Multi-pass membrane protein</topology>
    </subcellularLocation>
</comment>
<evidence type="ECO:0000256" key="9">
    <source>
        <dbReference type="SAM" id="Phobius"/>
    </source>
</evidence>
<dbReference type="AlphaFoldDB" id="A0A0N1J6I5"/>
<evidence type="ECO:0000313" key="13">
    <source>
        <dbReference type="Proteomes" id="UP000038011"/>
    </source>
</evidence>
<dbReference type="PROSITE" id="PS00211">
    <property type="entry name" value="ABC_TRANSPORTER_1"/>
    <property type="match status" value="1"/>
</dbReference>
<evidence type="ECO:0000259" key="11">
    <source>
        <dbReference type="PROSITE" id="PS50929"/>
    </source>
</evidence>
<keyword evidence="4" id="KW-0547">Nucleotide-binding</keyword>
<dbReference type="GO" id="GO:0005524">
    <property type="term" value="F:ATP binding"/>
    <property type="evidence" value="ECO:0007669"/>
    <property type="project" value="UniProtKB-KW"/>
</dbReference>
<evidence type="ECO:0000256" key="7">
    <source>
        <dbReference type="ARBA" id="ARBA00023136"/>
    </source>
</evidence>
<feature type="transmembrane region" description="Helical" evidence="9">
    <location>
        <begin position="260"/>
        <end position="281"/>
    </location>
</feature>
<feature type="transmembrane region" description="Helical" evidence="9">
    <location>
        <begin position="72"/>
        <end position="93"/>
    </location>
</feature>
<evidence type="ECO:0000256" key="8">
    <source>
        <dbReference type="ARBA" id="ARBA00024725"/>
    </source>
</evidence>
<organism evidence="12 13">
    <name type="scientific">Ahrensia marina</name>
    <dbReference type="NCBI Taxonomy" id="1514904"/>
    <lineage>
        <taxon>Bacteria</taxon>
        <taxon>Pseudomonadati</taxon>
        <taxon>Pseudomonadota</taxon>
        <taxon>Alphaproteobacteria</taxon>
        <taxon>Hyphomicrobiales</taxon>
        <taxon>Ahrensiaceae</taxon>
        <taxon>Ahrensia</taxon>
    </lineage>
</organism>
<evidence type="ECO:0000256" key="5">
    <source>
        <dbReference type="ARBA" id="ARBA00022840"/>
    </source>
</evidence>
<dbReference type="STRING" id="1514904.SU32_04755"/>
<dbReference type="FunFam" id="3.40.50.300:FF:000218">
    <property type="entry name" value="Multidrug ABC transporter ATP-binding protein"/>
    <property type="match status" value="1"/>
</dbReference>
<evidence type="ECO:0000259" key="10">
    <source>
        <dbReference type="PROSITE" id="PS50893"/>
    </source>
</evidence>
<keyword evidence="5 12" id="KW-0067">ATP-binding</keyword>
<gene>
    <name evidence="12" type="ORF">SU32_04755</name>
</gene>
<keyword evidence="6 9" id="KW-1133">Transmembrane helix</keyword>
<evidence type="ECO:0000256" key="1">
    <source>
        <dbReference type="ARBA" id="ARBA00004651"/>
    </source>
</evidence>
<dbReference type="PANTHER" id="PTHR43394:SF1">
    <property type="entry name" value="ATP-BINDING CASSETTE SUB-FAMILY B MEMBER 10, MITOCHONDRIAL"/>
    <property type="match status" value="1"/>
</dbReference>
<dbReference type="InterPro" id="IPR011527">
    <property type="entry name" value="ABC1_TM_dom"/>
</dbReference>
<comment type="caution">
    <text evidence="12">The sequence shown here is derived from an EMBL/GenBank/DDBJ whole genome shotgun (WGS) entry which is preliminary data.</text>
</comment>
<dbReference type="SUPFAM" id="SSF90123">
    <property type="entry name" value="ABC transporter transmembrane region"/>
    <property type="match status" value="1"/>
</dbReference>
<evidence type="ECO:0000256" key="4">
    <source>
        <dbReference type="ARBA" id="ARBA00022741"/>
    </source>
</evidence>
<dbReference type="PROSITE" id="PS50929">
    <property type="entry name" value="ABC_TM1F"/>
    <property type="match status" value="1"/>
</dbReference>
<dbReference type="PATRIC" id="fig|1514904.3.peg.2941"/>
<dbReference type="InterPro" id="IPR003593">
    <property type="entry name" value="AAA+_ATPase"/>
</dbReference>
<name>A0A0N1J6I5_9HYPH</name>
<dbReference type="Gene3D" id="3.40.50.300">
    <property type="entry name" value="P-loop containing nucleotide triphosphate hydrolases"/>
    <property type="match status" value="1"/>
</dbReference>
<feature type="transmembrane region" description="Helical" evidence="9">
    <location>
        <begin position="35"/>
        <end position="57"/>
    </location>
</feature>
<accession>A0A0N1J6I5</accession>
<feature type="domain" description="ABC transporter" evidence="10">
    <location>
        <begin position="353"/>
        <end position="587"/>
    </location>
</feature>
<dbReference type="SUPFAM" id="SSF52540">
    <property type="entry name" value="P-loop containing nucleoside triphosphate hydrolases"/>
    <property type="match status" value="1"/>
</dbReference>
<dbReference type="InterPro" id="IPR036640">
    <property type="entry name" value="ABC1_TM_sf"/>
</dbReference>
<feature type="transmembrane region" description="Helical" evidence="9">
    <location>
        <begin position="176"/>
        <end position="194"/>
    </location>
</feature>
<dbReference type="PROSITE" id="PS50893">
    <property type="entry name" value="ABC_TRANSPORTER_2"/>
    <property type="match status" value="1"/>
</dbReference>
<dbReference type="OrthoDB" id="9808328at2"/>
<dbReference type="Gene3D" id="1.20.1560.10">
    <property type="entry name" value="ABC transporter type 1, transmembrane domain"/>
    <property type="match status" value="1"/>
</dbReference>
<dbReference type="InterPro" id="IPR039421">
    <property type="entry name" value="Type_1_exporter"/>
</dbReference>
<reference evidence="12 13" key="1">
    <citation type="submission" date="2015-01" db="EMBL/GenBank/DDBJ databases">
        <title>Ahrensia donghaiensis sp. nov., a novel dimethylsulphoniopropionate-cleavage bacterium isolated from seawater and emended descriptions of the genus Ahrensia and Ahrensia kielensis.</title>
        <authorList>
            <person name="Liu J."/>
        </authorList>
    </citation>
    <scope>NUCLEOTIDE SEQUENCE [LARGE SCALE GENOMIC DNA]</scope>
    <source>
        <strain evidence="12 13">LZD062</strain>
    </source>
</reference>
<evidence type="ECO:0000256" key="6">
    <source>
        <dbReference type="ARBA" id="ARBA00022989"/>
    </source>
</evidence>
<feature type="transmembrane region" description="Helical" evidence="9">
    <location>
        <begin position="287"/>
        <end position="304"/>
    </location>
</feature>
<protein>
    <submittedName>
        <fullName evidence="12">ABC transporter ATP-binding protein</fullName>
    </submittedName>
</protein>
<dbReference type="GO" id="GO:0090374">
    <property type="term" value="P:oligopeptide export from mitochondrion"/>
    <property type="evidence" value="ECO:0007669"/>
    <property type="project" value="TreeGrafter"/>
</dbReference>
<dbReference type="GO" id="GO:0005886">
    <property type="term" value="C:plasma membrane"/>
    <property type="evidence" value="ECO:0007669"/>
    <property type="project" value="UniProtKB-SubCell"/>
</dbReference>
<dbReference type="GO" id="GO:0016887">
    <property type="term" value="F:ATP hydrolysis activity"/>
    <property type="evidence" value="ECO:0007669"/>
    <property type="project" value="InterPro"/>
</dbReference>
<dbReference type="InterPro" id="IPR027417">
    <property type="entry name" value="P-loop_NTPase"/>
</dbReference>
<comment type="function">
    <text evidence="8">Part of an ABC transporter complex. Transmembrane domains (TMD) form a pore in the inner membrane and the ATP-binding domain (NBD) is responsible for energy generation.</text>
</comment>